<evidence type="ECO:0000256" key="1">
    <source>
        <dbReference type="SAM" id="Coils"/>
    </source>
</evidence>
<keyword evidence="4" id="KW-1185">Reference proteome</keyword>
<organism evidence="3 4">
    <name type="scientific">Paraconiothyrium brasiliense</name>
    <dbReference type="NCBI Taxonomy" id="300254"/>
    <lineage>
        <taxon>Eukaryota</taxon>
        <taxon>Fungi</taxon>
        <taxon>Dikarya</taxon>
        <taxon>Ascomycota</taxon>
        <taxon>Pezizomycotina</taxon>
        <taxon>Dothideomycetes</taxon>
        <taxon>Pleosporomycetidae</taxon>
        <taxon>Pleosporales</taxon>
        <taxon>Massarineae</taxon>
        <taxon>Didymosphaeriaceae</taxon>
        <taxon>Paraconiothyrium</taxon>
    </lineage>
</organism>
<keyword evidence="1" id="KW-0175">Coiled coil</keyword>
<feature type="compositionally biased region" description="Low complexity" evidence="2">
    <location>
        <begin position="170"/>
        <end position="185"/>
    </location>
</feature>
<name>A0ABR3RDM0_9PLEO</name>
<feature type="region of interest" description="Disordered" evidence="2">
    <location>
        <begin position="156"/>
        <end position="185"/>
    </location>
</feature>
<dbReference type="EMBL" id="JAKJXO020000007">
    <property type="protein sequence ID" value="KAL1602323.1"/>
    <property type="molecule type" value="Genomic_DNA"/>
</dbReference>
<dbReference type="CDD" id="cd14688">
    <property type="entry name" value="bZIP_YAP"/>
    <property type="match status" value="1"/>
</dbReference>
<dbReference type="InterPro" id="IPR021833">
    <property type="entry name" value="DUF3425"/>
</dbReference>
<proteinExistence type="predicted"/>
<evidence type="ECO:0000313" key="4">
    <source>
        <dbReference type="Proteomes" id="UP001521785"/>
    </source>
</evidence>
<evidence type="ECO:0000313" key="3">
    <source>
        <dbReference type="EMBL" id="KAL1602323.1"/>
    </source>
</evidence>
<reference evidence="3 4" key="1">
    <citation type="submission" date="2024-02" db="EMBL/GenBank/DDBJ databases">
        <title>De novo assembly and annotation of 12 fungi associated with fruit tree decline syndrome in Ontario, Canada.</title>
        <authorList>
            <person name="Sulman M."/>
            <person name="Ellouze W."/>
            <person name="Ilyukhin E."/>
        </authorList>
    </citation>
    <scope>NUCLEOTIDE SEQUENCE [LARGE SCALE GENOMIC DNA]</scope>
    <source>
        <strain evidence="3 4">M42-189</strain>
    </source>
</reference>
<dbReference type="Proteomes" id="UP001521785">
    <property type="component" value="Unassembled WGS sequence"/>
</dbReference>
<gene>
    <name evidence="3" type="ORF">SLS60_005738</name>
</gene>
<evidence type="ECO:0008006" key="5">
    <source>
        <dbReference type="Google" id="ProtNLM"/>
    </source>
</evidence>
<dbReference type="PANTHER" id="PTHR37012">
    <property type="entry name" value="B-ZIP TRANSCRIPTION FACTOR (EUROFUNG)-RELATED"/>
    <property type="match status" value="1"/>
</dbReference>
<accession>A0ABR3RDM0</accession>
<sequence length="560" mass="64856">MKKREVDRRFQRESRERKRSHVAYLESLVEHLQQQDTSGQVAALLKQLKKTEEERDTATKTLKDIQQLIQRPSNLGNLSSQGASTTKAKLNLEHVAGTNEFTLSTLGAYTSMAINTEPEPLDIEVIPPRIPDLDIFIPIPKEGFDLHNNTSCPEVAQQSSRGVTDRNFLQSTMTSKQSTSKSSRSYDWVNPRSSCCCHALVDRQSGQPAIWQGNFWKFVVDVMSERFDWTEDVQPANDVDSEDVPIRAMVEGWDVVAKRAPLHPSWQMLRRIDEALFRPIPKTERLAMLRAMHLLLQYHTEPIAERYKRLPPWYIYRPSQHISHTYAIDYYAWPHFRQRFIFDEHAYCGNGFFRMYQYEMRLLWPFEFRDCYTHDLETGLFKISHLFDERINNINCWTMGPDFFKRFPELSGAIPGSIRQIPKSLPPATNQTESQLVLQYRPTSPKEMQTANNTIVEEEEEELQRTDQELVEQGDWTSLRTTAPSQTFAATNVDSHSTQWHSEPSFALPQPAHDCYIQQPALNPTSSSSSRGWYNLYDFDFDRGLIDNPIMEAPMFLSAS</sequence>
<dbReference type="PANTHER" id="PTHR37012:SF7">
    <property type="entry name" value="B-ZIP TRANSCRIPTION FACTOR (EUROFUNG)-RELATED"/>
    <property type="match status" value="1"/>
</dbReference>
<dbReference type="Pfam" id="PF11905">
    <property type="entry name" value="DUF3425"/>
    <property type="match status" value="1"/>
</dbReference>
<feature type="coiled-coil region" evidence="1">
    <location>
        <begin position="34"/>
        <end position="68"/>
    </location>
</feature>
<protein>
    <recommendedName>
        <fullName evidence="5">BZIP domain-containing protein</fullName>
    </recommendedName>
</protein>
<evidence type="ECO:0000256" key="2">
    <source>
        <dbReference type="SAM" id="MobiDB-lite"/>
    </source>
</evidence>
<comment type="caution">
    <text evidence="3">The sequence shown here is derived from an EMBL/GenBank/DDBJ whole genome shotgun (WGS) entry which is preliminary data.</text>
</comment>